<evidence type="ECO:0000313" key="1">
    <source>
        <dbReference type="EMBL" id="CAD9325973.1"/>
    </source>
</evidence>
<accession>A0A7S2EBH5</accession>
<dbReference type="EMBL" id="HBGN01013941">
    <property type="protein sequence ID" value="CAD9325973.1"/>
    <property type="molecule type" value="Transcribed_RNA"/>
</dbReference>
<dbReference type="AlphaFoldDB" id="A0A7S2EBH5"/>
<name>A0A7S2EBH5_9STRA</name>
<protein>
    <submittedName>
        <fullName evidence="1">Uncharacterized protein</fullName>
    </submittedName>
</protein>
<reference evidence="1" key="1">
    <citation type="submission" date="2021-01" db="EMBL/GenBank/DDBJ databases">
        <authorList>
            <person name="Corre E."/>
            <person name="Pelletier E."/>
            <person name="Niang G."/>
            <person name="Scheremetjew M."/>
            <person name="Finn R."/>
            <person name="Kale V."/>
            <person name="Holt S."/>
            <person name="Cochrane G."/>
            <person name="Meng A."/>
            <person name="Brown T."/>
            <person name="Cohen L."/>
        </authorList>
    </citation>
    <scope>NUCLEOTIDE SEQUENCE</scope>
    <source>
        <strain evidence="1">Pop2</strain>
    </source>
</reference>
<proteinExistence type="predicted"/>
<sequence length="103" mass="11384">MCSTDASPVNTEFGSIFPRSRALGDEGNTLTEVKFSVVFGVNTLDLDQGDAVVLGAETTFVSKDGSVYVQASWLTCLHFFKLIFYFDSMKCKKTCLQQQPQPE</sequence>
<organism evidence="1">
    <name type="scientific">Ditylum brightwellii</name>
    <dbReference type="NCBI Taxonomy" id="49249"/>
    <lineage>
        <taxon>Eukaryota</taxon>
        <taxon>Sar</taxon>
        <taxon>Stramenopiles</taxon>
        <taxon>Ochrophyta</taxon>
        <taxon>Bacillariophyta</taxon>
        <taxon>Mediophyceae</taxon>
        <taxon>Lithodesmiophycidae</taxon>
        <taxon>Lithodesmiales</taxon>
        <taxon>Lithodesmiaceae</taxon>
        <taxon>Ditylum</taxon>
    </lineage>
</organism>
<gene>
    <name evidence="1" type="ORF">DBRI1063_LOCUS8905</name>
</gene>